<name>A0A0M4SW55_9NOSO</name>
<reference evidence="1 2" key="2">
    <citation type="journal article" date="2016" name="Genome Announc.">
        <title>Draft Genome Sequence of the N2-Fixing Cyanobacterium Nostoc piscinale CENA21, Isolated from the Brazilian Amazon Floodplain.</title>
        <authorList>
            <person name="Leao T."/>
            <person name="Guimaraes P.I."/>
            <person name="de Melo A.G."/>
            <person name="Ramos R.T."/>
            <person name="Leao P.N."/>
            <person name="Silva A."/>
            <person name="Fiore M.F."/>
            <person name="Schneider M.P."/>
        </authorList>
    </citation>
    <scope>NUCLEOTIDE SEQUENCE [LARGE SCALE GENOMIC DNA]</scope>
    <source>
        <strain evidence="1 2">CENA21</strain>
    </source>
</reference>
<dbReference type="KEGG" id="npz:ACX27_08470"/>
<evidence type="ECO:0000313" key="2">
    <source>
        <dbReference type="Proteomes" id="UP000062645"/>
    </source>
</evidence>
<reference evidence="2" key="1">
    <citation type="submission" date="2015-07" db="EMBL/GenBank/DDBJ databases">
        <title>Genome Of Nitrogen-Fixing Cyanobacterium Nostoc piscinale CENA21 From Solimoes/Amazon River Floodplain Sediments And Comparative Genomics To Uncover Biosynthetic Natural Products Potential.</title>
        <authorList>
            <person name="Leao T.F."/>
            <person name="Leao P.N."/>
            <person name="Guimaraes P.I."/>
            <person name="de Melo A.G.C."/>
            <person name="Ramos R.T.J."/>
            <person name="Silva A."/>
            <person name="Fiore M.F."/>
            <person name="Schneider M.P.C."/>
        </authorList>
    </citation>
    <scope>NUCLEOTIDE SEQUENCE [LARGE SCALE GENOMIC DNA]</scope>
    <source>
        <strain evidence="2">CENA21</strain>
    </source>
</reference>
<dbReference type="AlphaFoldDB" id="A0A0M4SW55"/>
<dbReference type="PATRIC" id="fig|224013.5.peg.2050"/>
<gene>
    <name evidence="1" type="ORF">ACX27_08470</name>
</gene>
<evidence type="ECO:0000313" key="1">
    <source>
        <dbReference type="EMBL" id="ALF52884.1"/>
    </source>
</evidence>
<proteinExistence type="predicted"/>
<sequence>MRLAEQNKLNQKIHPIHCTQSGAAADYPNNCGCASSNATKSILNCELVLPAATTNQWGFPVPSDPH</sequence>
<protein>
    <submittedName>
        <fullName evidence="1">Uncharacterized protein</fullName>
    </submittedName>
</protein>
<dbReference type="Proteomes" id="UP000062645">
    <property type="component" value="Chromosome"/>
</dbReference>
<dbReference type="EMBL" id="CP012036">
    <property type="protein sequence ID" value="ALF52884.1"/>
    <property type="molecule type" value="Genomic_DNA"/>
</dbReference>
<keyword evidence="2" id="KW-1185">Reference proteome</keyword>
<accession>A0A0M4SW55</accession>
<dbReference type="RefSeq" id="WP_062290898.1">
    <property type="nucleotide sequence ID" value="NZ_CP012036.1"/>
</dbReference>
<organism evidence="1 2">
    <name type="scientific">Nostoc piscinale CENA21</name>
    <dbReference type="NCBI Taxonomy" id="224013"/>
    <lineage>
        <taxon>Bacteria</taxon>
        <taxon>Bacillati</taxon>
        <taxon>Cyanobacteriota</taxon>
        <taxon>Cyanophyceae</taxon>
        <taxon>Nostocales</taxon>
        <taxon>Nostocaceae</taxon>
        <taxon>Nostoc</taxon>
    </lineage>
</organism>